<feature type="chain" id="PRO_5046828157" description="Lipoprotein" evidence="1">
    <location>
        <begin position="24"/>
        <end position="138"/>
    </location>
</feature>
<accession>A0ABU9GNU0</accession>
<gene>
    <name evidence="2" type="ORF">V6256_05085</name>
</gene>
<reference evidence="2 3" key="1">
    <citation type="submission" date="2024-02" db="EMBL/GenBank/DDBJ databases">
        <title>Bacteria isolated from the canopy kelp, Nereocystis luetkeana.</title>
        <authorList>
            <person name="Pfister C.A."/>
            <person name="Younker I.T."/>
            <person name="Light S.H."/>
        </authorList>
    </citation>
    <scope>NUCLEOTIDE SEQUENCE [LARGE SCALE GENOMIC DNA]</scope>
    <source>
        <strain evidence="2 3">TI.1.05</strain>
    </source>
</reference>
<dbReference type="EMBL" id="JBAKAZ010000012">
    <property type="protein sequence ID" value="MEL0628977.1"/>
    <property type="molecule type" value="Genomic_DNA"/>
</dbReference>
<sequence>MKINEMIKLSALIATAALLQACAGVRDNSADLTTNVNNQAVMTVARGDVNELLAIGDGFPGWWGYYPAVISSNPDIASIECEDARSYIPFREPGIIFGGTVCSLHAHQVGETILSFGNQWTLKDTSQADKTIKVTVID</sequence>
<evidence type="ECO:0000256" key="1">
    <source>
        <dbReference type="SAM" id="SignalP"/>
    </source>
</evidence>
<proteinExistence type="predicted"/>
<name>A0ABU9GNU0_9GAMM</name>
<keyword evidence="3" id="KW-1185">Reference proteome</keyword>
<dbReference type="Proteomes" id="UP001369082">
    <property type="component" value="Unassembled WGS sequence"/>
</dbReference>
<dbReference type="PROSITE" id="PS51257">
    <property type="entry name" value="PROKAR_LIPOPROTEIN"/>
    <property type="match status" value="1"/>
</dbReference>
<evidence type="ECO:0000313" key="3">
    <source>
        <dbReference type="Proteomes" id="UP001369082"/>
    </source>
</evidence>
<dbReference type="RefSeq" id="WP_341596990.1">
    <property type="nucleotide sequence ID" value="NZ_JBAKAZ010000012.1"/>
</dbReference>
<evidence type="ECO:0008006" key="4">
    <source>
        <dbReference type="Google" id="ProtNLM"/>
    </source>
</evidence>
<feature type="signal peptide" evidence="1">
    <location>
        <begin position="1"/>
        <end position="23"/>
    </location>
</feature>
<evidence type="ECO:0000313" key="2">
    <source>
        <dbReference type="EMBL" id="MEL0628977.1"/>
    </source>
</evidence>
<comment type="caution">
    <text evidence="2">The sequence shown here is derived from an EMBL/GenBank/DDBJ whole genome shotgun (WGS) entry which is preliminary data.</text>
</comment>
<protein>
    <recommendedName>
        <fullName evidence="4">Lipoprotein</fullName>
    </recommendedName>
</protein>
<keyword evidence="1" id="KW-0732">Signal</keyword>
<organism evidence="2 3">
    <name type="scientific">Psychromonas aquatilis</name>
    <dbReference type="NCBI Taxonomy" id="2005072"/>
    <lineage>
        <taxon>Bacteria</taxon>
        <taxon>Pseudomonadati</taxon>
        <taxon>Pseudomonadota</taxon>
        <taxon>Gammaproteobacteria</taxon>
        <taxon>Alteromonadales</taxon>
        <taxon>Psychromonadaceae</taxon>
        <taxon>Psychromonas</taxon>
    </lineage>
</organism>